<sequence length="52" mass="5936">MNVSDVWDWDFFWSMFRNFMATASPFVMIPVVVIVVGMLLTVIIRAVAGARK</sequence>
<feature type="transmembrane region" description="Helical" evidence="1">
    <location>
        <begin position="20"/>
        <end position="48"/>
    </location>
</feature>
<accession>A0ABX0JG42</accession>
<dbReference type="RefSeq" id="WP_166158591.1">
    <property type="nucleotide sequence ID" value="NZ_JAAOIW010000043.1"/>
</dbReference>
<comment type="caution">
    <text evidence="2">The sequence shown here is derived from an EMBL/GenBank/DDBJ whole genome shotgun (WGS) entry which is preliminary data.</text>
</comment>
<keyword evidence="1" id="KW-0472">Membrane</keyword>
<organism evidence="2 3">
    <name type="scientific">Paenibacillus agricola</name>
    <dbReference type="NCBI Taxonomy" id="2716264"/>
    <lineage>
        <taxon>Bacteria</taxon>
        <taxon>Bacillati</taxon>
        <taxon>Bacillota</taxon>
        <taxon>Bacilli</taxon>
        <taxon>Bacillales</taxon>
        <taxon>Paenibacillaceae</taxon>
        <taxon>Paenibacillus</taxon>
    </lineage>
</organism>
<keyword evidence="1" id="KW-0812">Transmembrane</keyword>
<dbReference type="Proteomes" id="UP001165962">
    <property type="component" value="Unassembled WGS sequence"/>
</dbReference>
<name>A0ABX0JG42_9BACL</name>
<proteinExistence type="predicted"/>
<protein>
    <submittedName>
        <fullName evidence="2">PTS ascorbate transporter subunit IIC</fullName>
    </submittedName>
</protein>
<keyword evidence="1" id="KW-1133">Transmembrane helix</keyword>
<dbReference type="EMBL" id="JAAOIW010000043">
    <property type="protein sequence ID" value="NHN35542.1"/>
    <property type="molecule type" value="Genomic_DNA"/>
</dbReference>
<gene>
    <name evidence="2" type="ORF">G9U52_38305</name>
</gene>
<evidence type="ECO:0000313" key="2">
    <source>
        <dbReference type="EMBL" id="NHN35542.1"/>
    </source>
</evidence>
<keyword evidence="3" id="KW-1185">Reference proteome</keyword>
<reference evidence="2" key="1">
    <citation type="submission" date="2020-03" db="EMBL/GenBank/DDBJ databases">
        <title>Draft sequencing of Paenibacilllus sp. S3N08.</title>
        <authorList>
            <person name="Kim D.-U."/>
        </authorList>
    </citation>
    <scope>NUCLEOTIDE SEQUENCE</scope>
    <source>
        <strain evidence="2">S3N08</strain>
    </source>
</reference>
<evidence type="ECO:0000313" key="3">
    <source>
        <dbReference type="Proteomes" id="UP001165962"/>
    </source>
</evidence>
<evidence type="ECO:0000256" key="1">
    <source>
        <dbReference type="SAM" id="Phobius"/>
    </source>
</evidence>